<organism evidence="6 7">
    <name type="scientific">Reticulomyxa filosa</name>
    <dbReference type="NCBI Taxonomy" id="46433"/>
    <lineage>
        <taxon>Eukaryota</taxon>
        <taxon>Sar</taxon>
        <taxon>Rhizaria</taxon>
        <taxon>Retaria</taxon>
        <taxon>Foraminifera</taxon>
        <taxon>Monothalamids</taxon>
        <taxon>Reticulomyxidae</taxon>
        <taxon>Reticulomyxa</taxon>
    </lineage>
</organism>
<dbReference type="AlphaFoldDB" id="X6N0Z3"/>
<keyword evidence="5" id="KW-0812">Transmembrane</keyword>
<accession>X6N0Z3</accession>
<protein>
    <submittedName>
        <fullName evidence="6">Ankyrin 2,3/unc44</fullName>
    </submittedName>
</protein>
<feature type="region of interest" description="Disordered" evidence="4">
    <location>
        <begin position="362"/>
        <end position="387"/>
    </location>
</feature>
<feature type="compositionally biased region" description="Polar residues" evidence="4">
    <location>
        <begin position="375"/>
        <end position="387"/>
    </location>
</feature>
<evidence type="ECO:0000256" key="4">
    <source>
        <dbReference type="SAM" id="MobiDB-lite"/>
    </source>
</evidence>
<evidence type="ECO:0000256" key="2">
    <source>
        <dbReference type="ARBA" id="ARBA00023043"/>
    </source>
</evidence>
<feature type="transmembrane region" description="Helical" evidence="5">
    <location>
        <begin position="51"/>
        <end position="73"/>
    </location>
</feature>
<dbReference type="InterPro" id="IPR036770">
    <property type="entry name" value="Ankyrin_rpt-contain_sf"/>
</dbReference>
<keyword evidence="7" id="KW-1185">Reference proteome</keyword>
<gene>
    <name evidence="6" type="ORF">RFI_17861</name>
</gene>
<evidence type="ECO:0000313" key="7">
    <source>
        <dbReference type="Proteomes" id="UP000023152"/>
    </source>
</evidence>
<feature type="repeat" description="ANK" evidence="3">
    <location>
        <begin position="192"/>
        <end position="224"/>
    </location>
</feature>
<dbReference type="Proteomes" id="UP000023152">
    <property type="component" value="Unassembled WGS sequence"/>
</dbReference>
<dbReference type="InterPro" id="IPR050776">
    <property type="entry name" value="Ank_Repeat/CDKN_Inhibitor"/>
</dbReference>
<proteinExistence type="predicted"/>
<dbReference type="PANTHER" id="PTHR24201">
    <property type="entry name" value="ANK_REP_REGION DOMAIN-CONTAINING PROTEIN"/>
    <property type="match status" value="1"/>
</dbReference>
<keyword evidence="1" id="KW-0677">Repeat</keyword>
<dbReference type="OrthoDB" id="341259at2759"/>
<evidence type="ECO:0000313" key="6">
    <source>
        <dbReference type="EMBL" id="ETO19369.1"/>
    </source>
</evidence>
<evidence type="ECO:0000256" key="5">
    <source>
        <dbReference type="SAM" id="Phobius"/>
    </source>
</evidence>
<name>X6N0Z3_RETFI</name>
<dbReference type="PROSITE" id="PS50088">
    <property type="entry name" value="ANK_REPEAT"/>
    <property type="match status" value="1"/>
</dbReference>
<keyword evidence="5" id="KW-1133">Transmembrane helix</keyword>
<evidence type="ECO:0000256" key="1">
    <source>
        <dbReference type="ARBA" id="ARBA00022737"/>
    </source>
</evidence>
<comment type="caution">
    <text evidence="6">The sequence shown here is derived from an EMBL/GenBank/DDBJ whole genome shotgun (WGS) entry which is preliminary data.</text>
</comment>
<feature type="transmembrane region" description="Helical" evidence="5">
    <location>
        <begin position="85"/>
        <end position="105"/>
    </location>
</feature>
<sequence>MKQKWERGLLYFGGCLLCFFFAGTLKCFNCLKQPWNISYMFYTARFIENSFWLILIGVLAYFDMNCYYICSDYSFRHNLVWKKGIVFYFLAVVAVVLTIVLYAILFNSKLIMEERTVARGGEPVDLIDLQRYDDLRRLLAGDTAITSRPVVTDKLEKNVVIDACVHAAVKGDLKALKVFGELYYNFDLPDRFGWTPLIYCAREGHSHCVELLCKYGTHVDFADKDGKTAASHAAEFGKVEMLRTLGNMKANLAHVDHAKNSVAGYAFQNGHMSCIAILAEFHVCLFIHLFFVEWEMPQDKGKSDGIDAMRSNLPDTFVTQPVLADNAQDINTENLFGVVKNSSKPNAHEPQSSEAHPHGIMLEMEESEKRPPQQAPSTIPNSFGSYL</sequence>
<dbReference type="EMBL" id="ASPP01013734">
    <property type="protein sequence ID" value="ETO19369.1"/>
    <property type="molecule type" value="Genomic_DNA"/>
</dbReference>
<reference evidence="6 7" key="1">
    <citation type="journal article" date="2013" name="Curr. Biol.">
        <title>The Genome of the Foraminiferan Reticulomyxa filosa.</title>
        <authorList>
            <person name="Glockner G."/>
            <person name="Hulsmann N."/>
            <person name="Schleicher M."/>
            <person name="Noegel A.A."/>
            <person name="Eichinger L."/>
            <person name="Gallinger C."/>
            <person name="Pawlowski J."/>
            <person name="Sierra R."/>
            <person name="Euteneuer U."/>
            <person name="Pillet L."/>
            <person name="Moustafa A."/>
            <person name="Platzer M."/>
            <person name="Groth M."/>
            <person name="Szafranski K."/>
            <person name="Schliwa M."/>
        </authorList>
    </citation>
    <scope>NUCLEOTIDE SEQUENCE [LARGE SCALE GENOMIC DNA]</scope>
</reference>
<keyword evidence="5" id="KW-0472">Membrane</keyword>
<dbReference type="SUPFAM" id="SSF48403">
    <property type="entry name" value="Ankyrin repeat"/>
    <property type="match status" value="1"/>
</dbReference>
<keyword evidence="2 3" id="KW-0040">ANK repeat</keyword>
<dbReference type="Pfam" id="PF12796">
    <property type="entry name" value="Ank_2"/>
    <property type="match status" value="1"/>
</dbReference>
<dbReference type="InterPro" id="IPR002110">
    <property type="entry name" value="Ankyrin_rpt"/>
</dbReference>
<dbReference type="SMART" id="SM00248">
    <property type="entry name" value="ANK"/>
    <property type="match status" value="3"/>
</dbReference>
<dbReference type="Gene3D" id="1.25.40.20">
    <property type="entry name" value="Ankyrin repeat-containing domain"/>
    <property type="match status" value="1"/>
</dbReference>
<evidence type="ECO:0000256" key="3">
    <source>
        <dbReference type="PROSITE-ProRule" id="PRU00023"/>
    </source>
</evidence>